<reference evidence="3" key="1">
    <citation type="submission" date="2018-04" db="EMBL/GenBank/DDBJ databases">
        <title>Whole genome sequencing of Hypsizygus marmoreus.</title>
        <authorList>
            <person name="Choi I.-G."/>
            <person name="Min B."/>
            <person name="Kim J.-G."/>
            <person name="Kim S."/>
            <person name="Oh Y.-L."/>
            <person name="Kong W.-S."/>
            <person name="Park H."/>
            <person name="Jeong J."/>
            <person name="Song E.-S."/>
        </authorList>
    </citation>
    <scope>NUCLEOTIDE SEQUENCE [LARGE SCALE GENOMIC DNA]</scope>
    <source>
        <strain evidence="3">51987-8</strain>
    </source>
</reference>
<comment type="caution">
    <text evidence="3">The sequence shown here is derived from an EMBL/GenBank/DDBJ whole genome shotgun (WGS) entry which is preliminary data.</text>
</comment>
<feature type="coiled-coil region" evidence="1">
    <location>
        <begin position="44"/>
        <end position="71"/>
    </location>
</feature>
<proteinExistence type="predicted"/>
<protein>
    <submittedName>
        <fullName evidence="3">Uncharacterized protein</fullName>
    </submittedName>
</protein>
<accession>A0A369K3F9</accession>
<evidence type="ECO:0000313" key="3">
    <source>
        <dbReference type="EMBL" id="RDB28112.1"/>
    </source>
</evidence>
<feature type="signal peptide" evidence="2">
    <location>
        <begin position="1"/>
        <end position="23"/>
    </location>
</feature>
<name>A0A369K3F9_HYPMA</name>
<keyword evidence="2" id="KW-0732">Signal</keyword>
<organism evidence="3 4">
    <name type="scientific">Hypsizygus marmoreus</name>
    <name type="common">White beech mushroom</name>
    <name type="synonym">Agaricus marmoreus</name>
    <dbReference type="NCBI Taxonomy" id="39966"/>
    <lineage>
        <taxon>Eukaryota</taxon>
        <taxon>Fungi</taxon>
        <taxon>Dikarya</taxon>
        <taxon>Basidiomycota</taxon>
        <taxon>Agaricomycotina</taxon>
        <taxon>Agaricomycetes</taxon>
        <taxon>Agaricomycetidae</taxon>
        <taxon>Agaricales</taxon>
        <taxon>Tricholomatineae</taxon>
        <taxon>Lyophyllaceae</taxon>
        <taxon>Hypsizygus</taxon>
    </lineage>
</organism>
<dbReference type="EMBL" id="LUEZ02000012">
    <property type="protein sequence ID" value="RDB28112.1"/>
    <property type="molecule type" value="Genomic_DNA"/>
</dbReference>
<keyword evidence="4" id="KW-1185">Reference proteome</keyword>
<evidence type="ECO:0000256" key="1">
    <source>
        <dbReference type="SAM" id="Coils"/>
    </source>
</evidence>
<evidence type="ECO:0000313" key="4">
    <source>
        <dbReference type="Proteomes" id="UP000076154"/>
    </source>
</evidence>
<dbReference type="AlphaFoldDB" id="A0A369K3F9"/>
<feature type="chain" id="PRO_5016579278" evidence="2">
    <location>
        <begin position="24"/>
        <end position="139"/>
    </location>
</feature>
<sequence>MLIVPRAIVFIILAAFLARLLDFESVRDVIVQWRLGAPESIRRWREAEARKEAYEAVLKEYIAEARQLMERIEVRVKSILGINHVYRRHAHDRPPPPELSIMKCCPLKQQNMPVMVASQLEARPARSPSADMGLGIRVP</sequence>
<dbReference type="InParanoid" id="A0A369K3F9"/>
<dbReference type="Proteomes" id="UP000076154">
    <property type="component" value="Unassembled WGS sequence"/>
</dbReference>
<evidence type="ECO:0000256" key="2">
    <source>
        <dbReference type="SAM" id="SignalP"/>
    </source>
</evidence>
<gene>
    <name evidence="3" type="ORF">Hypma_001444</name>
</gene>
<keyword evidence="1" id="KW-0175">Coiled coil</keyword>